<dbReference type="Proteomes" id="UP000326711">
    <property type="component" value="Chromosome"/>
</dbReference>
<evidence type="ECO:0000256" key="1">
    <source>
        <dbReference type="SAM" id="SignalP"/>
    </source>
</evidence>
<organism evidence="2 3">
    <name type="scientific">Corynebacterium urogenitale</name>
    <dbReference type="NCBI Taxonomy" id="2487892"/>
    <lineage>
        <taxon>Bacteria</taxon>
        <taxon>Bacillati</taxon>
        <taxon>Actinomycetota</taxon>
        <taxon>Actinomycetes</taxon>
        <taxon>Mycobacteriales</taxon>
        <taxon>Corynebacteriaceae</taxon>
        <taxon>Corynebacterium</taxon>
    </lineage>
</organism>
<dbReference type="KEGG" id="cuo:CUROG_10415"/>
<sequence precursor="true">MSLNLTRKLIAVGLAVTVPFAGIGVANSAPGSDHTAQTEVFEENFPEEAFVEALRYNTVTGKYELDEKTALAYGASPESIQQFTQNLDNMSTEDIEFLNEVIEFTPNASEPPTDVSTRAIPAILIPVLKVVGTGAASAIVGAVTKWGISGACKNLKGKYEKFDSFCVANGWQ</sequence>
<reference evidence="3" key="1">
    <citation type="submission" date="2019-10" db="EMBL/GenBank/DDBJ databases">
        <title>Complete genome sequence of Corynebacterium urogenitalis DSM 108747, isolated from the genital tract of a cow.</title>
        <authorList>
            <person name="Ruckert C."/>
            <person name="Ballas P."/>
            <person name="Wagener K."/>
            <person name="Drillich M."/>
            <person name="Kaempfer P."/>
            <person name="Busse H.-J."/>
            <person name="Ehling-Schulz M."/>
        </authorList>
    </citation>
    <scope>NUCLEOTIDE SEQUENCE [LARGE SCALE GENOMIC DNA]</scope>
    <source>
        <strain evidence="3">LMM 1652</strain>
    </source>
</reference>
<gene>
    <name evidence="2" type="ORF">CUROG_10415</name>
</gene>
<protein>
    <recommendedName>
        <fullName evidence="4">Secreted protein</fullName>
    </recommendedName>
</protein>
<keyword evidence="1" id="KW-0732">Signal</keyword>
<evidence type="ECO:0008006" key="4">
    <source>
        <dbReference type="Google" id="ProtNLM"/>
    </source>
</evidence>
<evidence type="ECO:0000313" key="3">
    <source>
        <dbReference type="Proteomes" id="UP000326711"/>
    </source>
</evidence>
<evidence type="ECO:0000313" key="2">
    <source>
        <dbReference type="EMBL" id="QFQ03415.1"/>
    </source>
</evidence>
<dbReference type="AlphaFoldDB" id="A0A5J6ZCF0"/>
<feature type="signal peptide" evidence="1">
    <location>
        <begin position="1"/>
        <end position="28"/>
    </location>
</feature>
<dbReference type="EMBL" id="CP045032">
    <property type="protein sequence ID" value="QFQ03415.1"/>
    <property type="molecule type" value="Genomic_DNA"/>
</dbReference>
<accession>A0A5J6ZCF0</accession>
<proteinExistence type="predicted"/>
<feature type="chain" id="PRO_5023899087" description="Secreted protein" evidence="1">
    <location>
        <begin position="29"/>
        <end position="172"/>
    </location>
</feature>
<name>A0A5J6ZCF0_9CORY</name>
<keyword evidence="3" id="KW-1185">Reference proteome</keyword>
<dbReference type="RefSeq" id="WP_151903653.1">
    <property type="nucleotide sequence ID" value="NZ_CP045032.1"/>
</dbReference>
<dbReference type="OrthoDB" id="9554166at2"/>